<comment type="caution">
    <text evidence="1">The sequence shown here is derived from an EMBL/GenBank/DDBJ whole genome shotgun (WGS) entry which is preliminary data.</text>
</comment>
<dbReference type="RefSeq" id="WP_342950141.1">
    <property type="nucleotide sequence ID" value="NZ_JAYMRV010000017.1"/>
</dbReference>
<evidence type="ECO:0000313" key="2">
    <source>
        <dbReference type="Proteomes" id="UP001489897"/>
    </source>
</evidence>
<name>A0ABU9S2A6_9BURK</name>
<evidence type="ECO:0000313" key="1">
    <source>
        <dbReference type="EMBL" id="MEM5426461.1"/>
    </source>
</evidence>
<dbReference type="EMBL" id="JAYMRV010000017">
    <property type="protein sequence ID" value="MEM5426461.1"/>
    <property type="molecule type" value="Genomic_DNA"/>
</dbReference>
<keyword evidence="2" id="KW-1185">Reference proteome</keyword>
<accession>A0ABU9S2A6</accession>
<reference evidence="1 2" key="1">
    <citation type="submission" date="2024-01" db="EMBL/GenBank/DDBJ databases">
        <title>The diversity of rhizobia nodulating Mimosa spp. in eleven states of Brazil covering several biomes is determined by host plant, location, and edaphic factors.</title>
        <authorList>
            <person name="Rouws L."/>
            <person name="Barauna A."/>
            <person name="Beukes C."/>
            <person name="De Faria S.M."/>
            <person name="Gross E."/>
            <person name="Dos Reis Junior F.B."/>
            <person name="Simon M."/>
            <person name="Maluk M."/>
            <person name="Odee D.W."/>
            <person name="Kenicer G."/>
            <person name="Young J.P.W."/>
            <person name="Reis V.M."/>
            <person name="Zilli J."/>
            <person name="James E.K."/>
        </authorList>
    </citation>
    <scope>NUCLEOTIDE SEQUENCE [LARGE SCALE GENOMIC DNA]</scope>
    <source>
        <strain evidence="1 2">JPY167</strain>
    </source>
</reference>
<gene>
    <name evidence="1" type="ORF">VSR73_36460</name>
</gene>
<dbReference type="Proteomes" id="UP001489897">
    <property type="component" value="Unassembled WGS sequence"/>
</dbReference>
<organism evidence="1 2">
    <name type="scientific">Paraburkholderia ferrariae</name>
    <dbReference type="NCBI Taxonomy" id="386056"/>
    <lineage>
        <taxon>Bacteria</taxon>
        <taxon>Pseudomonadati</taxon>
        <taxon>Pseudomonadota</taxon>
        <taxon>Betaproteobacteria</taxon>
        <taxon>Burkholderiales</taxon>
        <taxon>Burkholderiaceae</taxon>
        <taxon>Paraburkholderia</taxon>
    </lineage>
</organism>
<protein>
    <submittedName>
        <fullName evidence="1">Uncharacterized protein</fullName>
    </submittedName>
</protein>
<sequence length="89" mass="10142">MGITAEFDLQLYTRRLHAQRLQYGSESFWDDVVGTHAIDHWNNVAAGVIGIYDALDDAQLPKQHFAIQFQHIHDWLVPTGKARRAISAK</sequence>
<proteinExistence type="predicted"/>